<comment type="subcellular location">
    <subcellularLocation>
        <location evidence="2">Chromosome</location>
    </subcellularLocation>
    <subcellularLocation>
        <location evidence="1 6">Nucleus</location>
    </subcellularLocation>
</comment>
<comment type="similarity">
    <text evidence="6">Belongs to the histone H1/H5 family.</text>
</comment>
<dbReference type="GO" id="GO:0030527">
    <property type="term" value="F:structural constituent of chromatin"/>
    <property type="evidence" value="ECO:0007669"/>
    <property type="project" value="InterPro"/>
</dbReference>
<dbReference type="PANTHER" id="PTHR11467:SF130">
    <property type="entry name" value="HISTONE H1-LIKE ISOFORM X1"/>
    <property type="match status" value="1"/>
</dbReference>
<reference evidence="9" key="1">
    <citation type="journal article" date="2014" name="Nat. Commun.">
        <title>Genome sequence of mungbean and insights into evolution within Vigna species.</title>
        <authorList>
            <person name="Kang Y.J."/>
            <person name="Kim S.K."/>
            <person name="Kim M.Y."/>
            <person name="Lestari P."/>
            <person name="Kim K.H."/>
            <person name="Ha B.K."/>
            <person name="Jun T.H."/>
            <person name="Hwang W.J."/>
            <person name="Lee T."/>
            <person name="Lee J."/>
            <person name="Shim S."/>
            <person name="Yoon M.Y."/>
            <person name="Jang Y.E."/>
            <person name="Han K.S."/>
            <person name="Taeprayoon P."/>
            <person name="Yoon N."/>
            <person name="Somta P."/>
            <person name="Tanya P."/>
            <person name="Kim K.S."/>
            <person name="Gwag J.G."/>
            <person name="Moon J.K."/>
            <person name="Lee Y.H."/>
            <person name="Park B.S."/>
            <person name="Bombarely A."/>
            <person name="Doyle J.J."/>
            <person name="Jackson S.A."/>
            <person name="Schafleitner R."/>
            <person name="Srinives P."/>
            <person name="Varshney R.K."/>
            <person name="Lee S.H."/>
        </authorList>
    </citation>
    <scope>NUCLEOTIDE SEQUENCE [LARGE SCALE GENOMIC DNA]</scope>
    <source>
        <strain evidence="9">cv. VC1973A</strain>
    </source>
</reference>
<evidence type="ECO:0000256" key="1">
    <source>
        <dbReference type="ARBA" id="ARBA00004123"/>
    </source>
</evidence>
<dbReference type="Gene3D" id="1.10.10.10">
    <property type="entry name" value="Winged helix-like DNA-binding domain superfamily/Winged helix DNA-binding domain"/>
    <property type="match status" value="1"/>
</dbReference>
<keyword evidence="9" id="KW-1185">Reference proteome</keyword>
<sequence length="191" mass="21223">MFSSPLTHTTTKKNKMAKANAKNKSTVALHPPYFQMIADAITSLKERTGSSQPAIAKFVEDKHSKVLPPNFRKLLSVQLKSLVKSEKLYKVKNSYKLSSPHTEKPKTAPKEKKLTEKKKRLSQVKTPEALKKKKAPSAKKYVAAAAASGGGKVKRLSQVKTPEVMKKKPNLTPAKRKGTPKPSRPNRKTRK</sequence>
<dbReference type="RefSeq" id="XP_014512935.1">
    <property type="nucleotide sequence ID" value="XM_014657449.2"/>
</dbReference>
<dbReference type="Pfam" id="PF00538">
    <property type="entry name" value="Linker_histone"/>
    <property type="match status" value="1"/>
</dbReference>
<evidence type="ECO:0000256" key="7">
    <source>
        <dbReference type="SAM" id="MobiDB-lite"/>
    </source>
</evidence>
<evidence type="ECO:0000256" key="3">
    <source>
        <dbReference type="ARBA" id="ARBA00022454"/>
    </source>
</evidence>
<dbReference type="SUPFAM" id="SSF46785">
    <property type="entry name" value="Winged helix' DNA-binding domain"/>
    <property type="match status" value="1"/>
</dbReference>
<dbReference type="Proteomes" id="UP000087766">
    <property type="component" value="Chromosome 8"/>
</dbReference>
<dbReference type="OrthoDB" id="1110759at2759"/>
<dbReference type="SMART" id="SM00526">
    <property type="entry name" value="H15"/>
    <property type="match status" value="1"/>
</dbReference>
<evidence type="ECO:0000313" key="9">
    <source>
        <dbReference type="Proteomes" id="UP000087766"/>
    </source>
</evidence>
<evidence type="ECO:0000256" key="2">
    <source>
        <dbReference type="ARBA" id="ARBA00004286"/>
    </source>
</evidence>
<dbReference type="InterPro" id="IPR005819">
    <property type="entry name" value="H1/H5"/>
</dbReference>
<feature type="compositionally biased region" description="Low complexity" evidence="7">
    <location>
        <begin position="138"/>
        <end position="147"/>
    </location>
</feature>
<reference evidence="10" key="2">
    <citation type="submission" date="2025-08" db="UniProtKB">
        <authorList>
            <consortium name="RefSeq"/>
        </authorList>
    </citation>
    <scope>IDENTIFICATION</scope>
    <source>
        <tissue evidence="10">Leaf</tissue>
    </source>
</reference>
<dbReference type="GO" id="GO:0000786">
    <property type="term" value="C:nucleosome"/>
    <property type="evidence" value="ECO:0007669"/>
    <property type="project" value="InterPro"/>
</dbReference>
<dbReference type="CDD" id="cd00073">
    <property type="entry name" value="H15"/>
    <property type="match status" value="1"/>
</dbReference>
<evidence type="ECO:0000256" key="5">
    <source>
        <dbReference type="ARBA" id="ARBA00023242"/>
    </source>
</evidence>
<dbReference type="InterPro" id="IPR036388">
    <property type="entry name" value="WH-like_DNA-bd_sf"/>
</dbReference>
<proteinExistence type="inferred from homology"/>
<dbReference type="PRINTS" id="PR00624">
    <property type="entry name" value="HISTONEH5"/>
</dbReference>
<evidence type="ECO:0000259" key="8">
    <source>
        <dbReference type="PROSITE" id="PS51504"/>
    </source>
</evidence>
<feature type="compositionally biased region" description="Basic residues" evidence="7">
    <location>
        <begin position="174"/>
        <end position="191"/>
    </location>
</feature>
<dbReference type="STRING" id="3916.A0A1S3V3R8"/>
<keyword evidence="5 6" id="KW-0539">Nucleus</keyword>
<evidence type="ECO:0000256" key="6">
    <source>
        <dbReference type="RuleBase" id="RU003894"/>
    </source>
</evidence>
<dbReference type="InterPro" id="IPR036390">
    <property type="entry name" value="WH_DNA-bd_sf"/>
</dbReference>
<organism evidence="9 10">
    <name type="scientific">Vigna radiata var. radiata</name>
    <name type="common">Mung bean</name>
    <name type="synonym">Phaseolus aureus</name>
    <dbReference type="NCBI Taxonomy" id="3916"/>
    <lineage>
        <taxon>Eukaryota</taxon>
        <taxon>Viridiplantae</taxon>
        <taxon>Streptophyta</taxon>
        <taxon>Embryophyta</taxon>
        <taxon>Tracheophyta</taxon>
        <taxon>Spermatophyta</taxon>
        <taxon>Magnoliopsida</taxon>
        <taxon>eudicotyledons</taxon>
        <taxon>Gunneridae</taxon>
        <taxon>Pentapetalae</taxon>
        <taxon>rosids</taxon>
        <taxon>fabids</taxon>
        <taxon>Fabales</taxon>
        <taxon>Fabaceae</taxon>
        <taxon>Papilionoideae</taxon>
        <taxon>50 kb inversion clade</taxon>
        <taxon>NPAAA clade</taxon>
        <taxon>indigoferoid/millettioid clade</taxon>
        <taxon>Phaseoleae</taxon>
        <taxon>Vigna</taxon>
    </lineage>
</organism>
<evidence type="ECO:0000313" key="10">
    <source>
        <dbReference type="RefSeq" id="XP_014512935.1"/>
    </source>
</evidence>
<dbReference type="GO" id="GO:0006334">
    <property type="term" value="P:nucleosome assembly"/>
    <property type="evidence" value="ECO:0007669"/>
    <property type="project" value="InterPro"/>
</dbReference>
<dbReference type="KEGG" id="vra:106771463"/>
<feature type="region of interest" description="Disordered" evidence="7">
    <location>
        <begin position="1"/>
        <end position="25"/>
    </location>
</feature>
<feature type="region of interest" description="Disordered" evidence="7">
    <location>
        <begin position="91"/>
        <end position="191"/>
    </location>
</feature>
<dbReference type="PANTHER" id="PTHR11467">
    <property type="entry name" value="HISTONE H1"/>
    <property type="match status" value="1"/>
</dbReference>
<keyword evidence="3 6" id="KW-0158">Chromosome</keyword>
<keyword evidence="4 6" id="KW-0238">DNA-binding</keyword>
<dbReference type="GO" id="GO:0003690">
    <property type="term" value="F:double-stranded DNA binding"/>
    <property type="evidence" value="ECO:0007669"/>
    <property type="project" value="TreeGrafter"/>
</dbReference>
<dbReference type="GO" id="GO:0045910">
    <property type="term" value="P:negative regulation of DNA recombination"/>
    <property type="evidence" value="ECO:0007669"/>
    <property type="project" value="TreeGrafter"/>
</dbReference>
<dbReference type="GO" id="GO:0030261">
    <property type="term" value="P:chromosome condensation"/>
    <property type="evidence" value="ECO:0007669"/>
    <property type="project" value="TreeGrafter"/>
</dbReference>
<dbReference type="GeneID" id="106771463"/>
<feature type="domain" description="H15" evidence="8">
    <location>
        <begin position="29"/>
        <end position="99"/>
    </location>
</feature>
<dbReference type="GO" id="GO:0005634">
    <property type="term" value="C:nucleus"/>
    <property type="evidence" value="ECO:0007669"/>
    <property type="project" value="UniProtKB-SubCell"/>
</dbReference>
<evidence type="ECO:0000256" key="4">
    <source>
        <dbReference type="ARBA" id="ARBA00023125"/>
    </source>
</evidence>
<protein>
    <submittedName>
        <fullName evidence="10">Histone H1</fullName>
    </submittedName>
</protein>
<gene>
    <name evidence="10" type="primary">LOC106771463</name>
</gene>
<dbReference type="InterPro" id="IPR005818">
    <property type="entry name" value="Histone_H1/H5_H15"/>
</dbReference>
<name>A0A1S3V3R8_VIGRR</name>
<dbReference type="GO" id="GO:0031492">
    <property type="term" value="F:nucleosomal DNA binding"/>
    <property type="evidence" value="ECO:0007669"/>
    <property type="project" value="TreeGrafter"/>
</dbReference>
<feature type="compositionally biased region" description="Basic and acidic residues" evidence="7">
    <location>
        <begin position="101"/>
        <end position="114"/>
    </location>
</feature>
<dbReference type="PROSITE" id="PS51504">
    <property type="entry name" value="H15"/>
    <property type="match status" value="1"/>
</dbReference>
<accession>A0A1S3V3R8</accession>
<dbReference type="AlphaFoldDB" id="A0A1S3V3R8"/>